<evidence type="ECO:0000256" key="8">
    <source>
        <dbReference type="ARBA" id="ARBA00023125"/>
    </source>
</evidence>
<comment type="catalytic activity">
    <reaction evidence="9">
        <text>DNA(n) + a 2'-deoxyribonucleoside 5'-triphosphate = DNA(n+1) + diphosphate</text>
        <dbReference type="Rhea" id="RHEA:22508"/>
        <dbReference type="Rhea" id="RHEA-COMP:17339"/>
        <dbReference type="Rhea" id="RHEA-COMP:17340"/>
        <dbReference type="ChEBI" id="CHEBI:33019"/>
        <dbReference type="ChEBI" id="CHEBI:61560"/>
        <dbReference type="ChEBI" id="CHEBI:173112"/>
        <dbReference type="EC" id="2.7.7.7"/>
    </reaction>
</comment>
<accession>A0A8H2S9U2</accession>
<dbReference type="InterPro" id="IPR012337">
    <property type="entry name" value="RNaseH-like_sf"/>
</dbReference>
<evidence type="ECO:0000256" key="1">
    <source>
        <dbReference type="ARBA" id="ARBA00005755"/>
    </source>
</evidence>
<keyword evidence="4" id="KW-0808">Transferase</keyword>
<evidence type="ECO:0000256" key="3">
    <source>
        <dbReference type="ARBA" id="ARBA00014385"/>
    </source>
</evidence>
<sequence length="1608" mass="183907">MDPPRWWPSGVPQGWAIVGSALTTFVVLSRIPGVSPRGRVLGALASGGVSVSQITYNSAIENSLGFNRFMWGLSEYRRTGVWPSLEHISKTTSDKQITDFANEAMKHSDQSKVEVVVSEVVDNCQKLLPSPNLDFSNLIEKFSNLIFKETMQLFKPVQIQGFFDDLIGQRMFIEIILFFTSICLIVLFIIFIINLIFLLNKDKIIKKFNNKFIRFYIKYQTALSRITLFYVPIFIFVGLFTLFKGILWLITHQIPYESLGIDLHQFISSSTSPDVGGTDIVASLGLIFSSNKIKYNKNIKQINIYLKSPFFFSFLYLMKGTYSTFNNIYKSLFPLLSGRCSALSLALALALALMNPQAYESPAGLRTERGGQALVELELGVVRTEGSEWFEGGKEGWSLSLYPLRRSQGRLSCYGSAPGLGGMFLMGRGVEGKALDLFLSTKCSIKNSNRKFSSCSGPNVRSNGNYVNLGNSGDTNSLNDTKKLALALYNGNNNKDRLIDKKINLEYTKIVIPFRELTEIKFLNTLLFNLKLNSLYTILYQYNLYSDNINYMLGPQVGINVQESHDLRYYKDLFIHLLDLLEITMSKYQLEEADFIVIHLKEIVLEGAIKTGQISKIKLNKGIVKVGETKKKFNSQILPLTINEKYFGSLLEGSIRLEFLNQIIAKLQDKKIPLSSFSSTSTDSASDQLISRMTSSSTSSSTSLDRELEVPSHNGVNRDREVFNSNNTNDSVIDVEYNKLSNLLANVYFQIKFLEEVKKNKFFKVFVSFNKKYLIISYLNKAFSFIRIIFKIETGKFLFLARDILNLSLAPVDYKNLALLSTSRSTMTDRSTAGFYRDRDRENWWLREIGNISVVLDNGVGGDIIYLSHKIKLDAIKYQDHKRLINPEYAFRIEKKNSSLNLYFMSNSNYGVFDLETFIDTDDKGNSFSRVFALGFKTNNEVKTYYLTDHFSNDIEGSANLVLKCLDDMLIPEYNNYKFYVHNLGKFDVIFLNKILSDYNEYKENKYILEPLYRDNQIIRLIVKLNTPPSHSRYPDSGLSRKVKLSFVDSLNLLNSSLEKLGVDYKVNTSKGIFPYNFVNKNNLNYEGPTPDIKYYNKNIDLGLYNSCAKLNWNLRKETLIYLNKDLTSLFEILNIFQRHLFEDHNLEMTEHLTISSLAKTKFLKYYLKKSKIPLINSNNLFNFLFSAYFGGITEVYKPFGKDLIYLDVNSLYPSAALNPMPGIECFWIESYSEEGLDLSRLFGVFMAEIQTNDLYIGLLPVRTKSGIIFPKGKFEGTWTSVELKFAESQGYKIKVTKGYQFNEEYNIFNNYVNELSIKKDTLKGSQRQVVKSLLNNLLGRFGLNFVKPITRTVKKKELDKILATKEIKTFKQVNENSFIVTYKPLVNKAICESHNLDYQTVILNENKGNILNNIDVFQDTSIIISAFTTAYARVHMHKTKLEILAKGGSIYYSDTDSLVTNLTLNQLEEIIPDRIGNTLGKLKLEYNIKEAYFISNKTYALKLDNEEVIHRAKGVTNYSLSFSDYKSMYLNSESIQGTKISGIINYSLGSVLIKTSPIEINWNSYTKREKIYDSKTNLWIDTEPLYIDTLTKSITLYKPKNIIKYEN</sequence>
<dbReference type="Gene3D" id="3.90.1600.10">
    <property type="entry name" value="Palm domain of DNA polymerase"/>
    <property type="match status" value="1"/>
</dbReference>
<reference evidence="12" key="1">
    <citation type="submission" date="2021-04" db="EMBL/GenBank/DDBJ databases">
        <title>Transfer of mitochondrial tRNA genes to linear plasmids in fungi facilitates loss of such genes from mitochondrial DNA.</title>
        <authorList>
            <person name="Nieuwenhuis M."/>
            <person name="Groeneveld J."/>
            <person name="Aanen D.K."/>
        </authorList>
    </citation>
    <scope>NUCLEOTIDE SEQUENCE</scope>
    <source>
        <plasmid evidence="12">pDKA64_4</plasmid>
    </source>
</reference>
<keyword evidence="7" id="KW-0239">DNA-directed DNA polymerase</keyword>
<keyword evidence="10" id="KW-0472">Membrane</keyword>
<evidence type="ECO:0000256" key="5">
    <source>
        <dbReference type="ARBA" id="ARBA00022695"/>
    </source>
</evidence>
<feature type="transmembrane region" description="Helical" evidence="10">
    <location>
        <begin position="175"/>
        <end position="199"/>
    </location>
</feature>
<keyword evidence="5" id="KW-0548">Nucleotidyltransferase</keyword>
<feature type="domain" description="DNA-directed DNA polymerase family B mitochondria/virus" evidence="11">
    <location>
        <begin position="973"/>
        <end position="1440"/>
    </location>
</feature>
<protein>
    <recommendedName>
        <fullName evidence="3">Probable DNA polymerase</fullName>
        <ecNumber evidence="2">2.7.7.7</ecNumber>
    </recommendedName>
</protein>
<keyword evidence="6" id="KW-0235">DNA replication</keyword>
<proteinExistence type="inferred from homology"/>
<gene>
    <name evidence="12" type="primary">dpo</name>
</gene>
<dbReference type="InterPro" id="IPR006172">
    <property type="entry name" value="DNA-dir_DNA_pol_B"/>
</dbReference>
<dbReference type="EMBL" id="MW874122">
    <property type="protein sequence ID" value="QWO71373.1"/>
    <property type="molecule type" value="Genomic_DNA"/>
</dbReference>
<dbReference type="GO" id="GO:0006260">
    <property type="term" value="P:DNA replication"/>
    <property type="evidence" value="ECO:0007669"/>
    <property type="project" value="UniProtKB-KW"/>
</dbReference>
<name>A0A8H2S9U2_9AGAR</name>
<dbReference type="InterPro" id="IPR043502">
    <property type="entry name" value="DNA/RNA_pol_sf"/>
</dbReference>
<dbReference type="GO" id="GO:0003677">
    <property type="term" value="F:DNA binding"/>
    <property type="evidence" value="ECO:0007669"/>
    <property type="project" value="UniProtKB-KW"/>
</dbReference>
<dbReference type="SUPFAM" id="SSF56672">
    <property type="entry name" value="DNA/RNA polymerases"/>
    <property type="match status" value="1"/>
</dbReference>
<dbReference type="InterPro" id="IPR023211">
    <property type="entry name" value="DNA_pol_palm_dom_sf"/>
</dbReference>
<feature type="transmembrane region" description="Helical" evidence="10">
    <location>
        <begin position="228"/>
        <end position="250"/>
    </location>
</feature>
<evidence type="ECO:0000256" key="7">
    <source>
        <dbReference type="ARBA" id="ARBA00022932"/>
    </source>
</evidence>
<dbReference type="SUPFAM" id="SSF53098">
    <property type="entry name" value="Ribonuclease H-like"/>
    <property type="match status" value="1"/>
</dbReference>
<geneLocation type="plasmid" evidence="12">
    <name>pDKA64_4</name>
</geneLocation>
<dbReference type="EC" id="2.7.7.7" evidence="2"/>
<keyword evidence="10" id="KW-0812">Transmembrane</keyword>
<evidence type="ECO:0000256" key="4">
    <source>
        <dbReference type="ARBA" id="ARBA00022679"/>
    </source>
</evidence>
<keyword evidence="10" id="KW-1133">Transmembrane helix</keyword>
<evidence type="ECO:0000256" key="6">
    <source>
        <dbReference type="ARBA" id="ARBA00022705"/>
    </source>
</evidence>
<evidence type="ECO:0000313" key="12">
    <source>
        <dbReference type="EMBL" id="QWO71373.1"/>
    </source>
</evidence>
<dbReference type="GO" id="GO:0000166">
    <property type="term" value="F:nucleotide binding"/>
    <property type="evidence" value="ECO:0007669"/>
    <property type="project" value="InterPro"/>
</dbReference>
<dbReference type="InterPro" id="IPR036397">
    <property type="entry name" value="RNaseH_sf"/>
</dbReference>
<evidence type="ECO:0000256" key="9">
    <source>
        <dbReference type="ARBA" id="ARBA00049244"/>
    </source>
</evidence>
<dbReference type="PANTHER" id="PTHR33568">
    <property type="entry name" value="DNA POLYMERASE"/>
    <property type="match status" value="1"/>
</dbReference>
<geneLocation type="mitochondrion" evidence="12"/>
<dbReference type="Gene3D" id="3.30.420.10">
    <property type="entry name" value="Ribonuclease H-like superfamily/Ribonuclease H"/>
    <property type="match status" value="1"/>
</dbReference>
<keyword evidence="8" id="KW-0238">DNA-binding</keyword>
<evidence type="ECO:0000256" key="10">
    <source>
        <dbReference type="SAM" id="Phobius"/>
    </source>
</evidence>
<dbReference type="SMART" id="SM00486">
    <property type="entry name" value="POLBc"/>
    <property type="match status" value="1"/>
</dbReference>
<keyword evidence="12" id="KW-0614">Plasmid</keyword>
<dbReference type="GO" id="GO:0003887">
    <property type="term" value="F:DNA-directed DNA polymerase activity"/>
    <property type="evidence" value="ECO:0007669"/>
    <property type="project" value="UniProtKB-KW"/>
</dbReference>
<organism evidence="12">
    <name type="scientific">Termitomyces sp. DKA64</name>
    <dbReference type="NCBI Taxonomy" id="2811476"/>
    <lineage>
        <taxon>Eukaryota</taxon>
        <taxon>Fungi</taxon>
        <taxon>Dikarya</taxon>
        <taxon>Basidiomycota</taxon>
        <taxon>Agaricomycotina</taxon>
        <taxon>Agaricomycetes</taxon>
        <taxon>Agaricomycetidae</taxon>
        <taxon>Agaricales</taxon>
        <taxon>Tricholomatineae</taxon>
        <taxon>Lyophyllaceae</taxon>
        <taxon>Termitomyces</taxon>
    </lineage>
</organism>
<dbReference type="InterPro" id="IPR004868">
    <property type="entry name" value="DNA-dir_DNA_pol_B_mt/vir"/>
</dbReference>
<dbReference type="PANTHER" id="PTHR33568:SF3">
    <property type="entry name" value="DNA-DIRECTED DNA POLYMERASE"/>
    <property type="match status" value="1"/>
</dbReference>
<evidence type="ECO:0000256" key="2">
    <source>
        <dbReference type="ARBA" id="ARBA00012417"/>
    </source>
</evidence>
<dbReference type="Pfam" id="PF03175">
    <property type="entry name" value="DNA_pol_B_2"/>
    <property type="match status" value="1"/>
</dbReference>
<comment type="similarity">
    <text evidence="1">Belongs to the DNA polymerase type-B family.</text>
</comment>
<keyword evidence="12" id="KW-0496">Mitochondrion</keyword>
<evidence type="ECO:0000259" key="11">
    <source>
        <dbReference type="Pfam" id="PF03175"/>
    </source>
</evidence>